<keyword evidence="3" id="KW-1185">Reference proteome</keyword>
<proteinExistence type="predicted"/>
<organism evidence="2 3">
    <name type="scientific">Ciona intestinalis</name>
    <name type="common">Transparent sea squirt</name>
    <name type="synonym">Ascidia intestinalis</name>
    <dbReference type="NCBI Taxonomy" id="7719"/>
    <lineage>
        <taxon>Eukaryota</taxon>
        <taxon>Metazoa</taxon>
        <taxon>Chordata</taxon>
        <taxon>Tunicata</taxon>
        <taxon>Ascidiacea</taxon>
        <taxon>Phlebobranchia</taxon>
        <taxon>Cionidae</taxon>
        <taxon>Ciona</taxon>
    </lineage>
</organism>
<feature type="transmembrane region" description="Helical" evidence="1">
    <location>
        <begin position="33"/>
        <end position="49"/>
    </location>
</feature>
<keyword evidence="1" id="KW-0812">Transmembrane</keyword>
<reference evidence="2" key="2">
    <citation type="submission" date="2025-08" db="UniProtKB">
        <authorList>
            <consortium name="Ensembl"/>
        </authorList>
    </citation>
    <scope>IDENTIFICATION</scope>
</reference>
<dbReference type="Ensembl" id="ENSCINT00000032602.1">
    <property type="protein sequence ID" value="ENSCINP00000031498.1"/>
    <property type="gene ID" value="ENSCING00000024259.1"/>
</dbReference>
<evidence type="ECO:0000313" key="2">
    <source>
        <dbReference type="Ensembl" id="ENSCINP00000031498.1"/>
    </source>
</evidence>
<dbReference type="Proteomes" id="UP000008144">
    <property type="component" value="Unassembled WGS sequence"/>
</dbReference>
<accession>H2XPB5</accession>
<reference evidence="3" key="1">
    <citation type="journal article" date="2002" name="Science">
        <title>The draft genome of Ciona intestinalis: insights into chordate and vertebrate origins.</title>
        <authorList>
            <person name="Dehal P."/>
            <person name="Satou Y."/>
            <person name="Campbell R.K."/>
            <person name="Chapman J."/>
            <person name="Degnan B."/>
            <person name="De Tomaso A."/>
            <person name="Davidson B."/>
            <person name="Di Gregorio A."/>
            <person name="Gelpke M."/>
            <person name="Goodstein D.M."/>
            <person name="Harafuji N."/>
            <person name="Hastings K.E."/>
            <person name="Ho I."/>
            <person name="Hotta K."/>
            <person name="Huang W."/>
            <person name="Kawashima T."/>
            <person name="Lemaire P."/>
            <person name="Martinez D."/>
            <person name="Meinertzhagen I.A."/>
            <person name="Necula S."/>
            <person name="Nonaka M."/>
            <person name="Putnam N."/>
            <person name="Rash S."/>
            <person name="Saiga H."/>
            <person name="Satake M."/>
            <person name="Terry A."/>
            <person name="Yamada L."/>
            <person name="Wang H.G."/>
            <person name="Awazu S."/>
            <person name="Azumi K."/>
            <person name="Boore J."/>
            <person name="Branno M."/>
            <person name="Chin-Bow S."/>
            <person name="DeSantis R."/>
            <person name="Doyle S."/>
            <person name="Francino P."/>
            <person name="Keys D.N."/>
            <person name="Haga S."/>
            <person name="Hayashi H."/>
            <person name="Hino K."/>
            <person name="Imai K.S."/>
            <person name="Inaba K."/>
            <person name="Kano S."/>
            <person name="Kobayashi K."/>
            <person name="Kobayashi M."/>
            <person name="Lee B.I."/>
            <person name="Makabe K.W."/>
            <person name="Manohar C."/>
            <person name="Matassi G."/>
            <person name="Medina M."/>
            <person name="Mochizuki Y."/>
            <person name="Mount S."/>
            <person name="Morishita T."/>
            <person name="Miura S."/>
            <person name="Nakayama A."/>
            <person name="Nishizaka S."/>
            <person name="Nomoto H."/>
            <person name="Ohta F."/>
            <person name="Oishi K."/>
            <person name="Rigoutsos I."/>
            <person name="Sano M."/>
            <person name="Sasaki A."/>
            <person name="Sasakura Y."/>
            <person name="Shoguchi E."/>
            <person name="Shin-i T."/>
            <person name="Spagnuolo A."/>
            <person name="Stainier D."/>
            <person name="Suzuki M.M."/>
            <person name="Tassy O."/>
            <person name="Takatori N."/>
            <person name="Tokuoka M."/>
            <person name="Yagi K."/>
            <person name="Yoshizaki F."/>
            <person name="Wada S."/>
            <person name="Zhang C."/>
            <person name="Hyatt P.D."/>
            <person name="Larimer F."/>
            <person name="Detter C."/>
            <person name="Doggett N."/>
            <person name="Glavina T."/>
            <person name="Hawkins T."/>
            <person name="Richardson P."/>
            <person name="Lucas S."/>
            <person name="Kohara Y."/>
            <person name="Levine M."/>
            <person name="Satoh N."/>
            <person name="Rokhsar D.S."/>
        </authorList>
    </citation>
    <scope>NUCLEOTIDE SEQUENCE [LARGE SCALE GENOMIC DNA]</scope>
</reference>
<reference evidence="2" key="3">
    <citation type="submission" date="2025-09" db="UniProtKB">
        <authorList>
            <consortium name="Ensembl"/>
        </authorList>
    </citation>
    <scope>IDENTIFICATION</scope>
</reference>
<dbReference type="HOGENOM" id="CLU_3037545_0_0_1"/>
<evidence type="ECO:0000256" key="1">
    <source>
        <dbReference type="SAM" id="Phobius"/>
    </source>
</evidence>
<protein>
    <submittedName>
        <fullName evidence="2">Uncharacterized protein</fullName>
    </submittedName>
</protein>
<evidence type="ECO:0000313" key="3">
    <source>
        <dbReference type="Proteomes" id="UP000008144"/>
    </source>
</evidence>
<name>H2XPB5_CIOIN</name>
<dbReference type="AlphaFoldDB" id="H2XPB5"/>
<sequence>MSHRVCTNLFFTLHGPPYYSQHKNVHLISDNNLYFYVLLMYFYVGTFYMRKVLLN</sequence>
<keyword evidence="1" id="KW-0472">Membrane</keyword>
<dbReference type="InParanoid" id="H2XPB5"/>
<keyword evidence="1" id="KW-1133">Transmembrane helix</keyword>